<sequence length="294" mass="31435">MNTPREKSVCVFGEVLFDHFPGGETVMGGAPFNVAWHLQGLGFAPLLVSRIGADPEGEKVLHTMSRWGMDTTAVQHDPQRPTGRVTVDIVAGEPHYQIDENCAWDALEPAPGAPCDVLYHGSLAARSPQSAHALAALRASRPALVFVDVNLRPPWWQPEQLESLLQGAHWVKLNTDELSALQGESTANAARLCLQRFNLHGLIVTRGADGAELLSADGSHLHAPCSPGIEVVDTVGAGDAFAAVMLAGLVAGWDMQATLARAQQFAGKIVANRGATLANCDTYLQLLREWGEAN</sequence>
<keyword evidence="8" id="KW-1185">Reference proteome</keyword>
<dbReference type="CDD" id="cd01167">
    <property type="entry name" value="bac_FRK"/>
    <property type="match status" value="1"/>
</dbReference>
<dbReference type="RefSeq" id="WP_149611261.1">
    <property type="nucleotide sequence ID" value="NZ_VTUX01000004.1"/>
</dbReference>
<proteinExistence type="inferred from homology"/>
<dbReference type="PANTHER" id="PTHR43085:SF1">
    <property type="entry name" value="PSEUDOURIDINE KINASE-RELATED"/>
    <property type="match status" value="1"/>
</dbReference>
<gene>
    <name evidence="7" type="ORF">F0M18_09835</name>
</gene>
<accession>A0A5B0WXT3</accession>
<keyword evidence="4 7" id="KW-0418">Kinase</keyword>
<evidence type="ECO:0000256" key="4">
    <source>
        <dbReference type="ARBA" id="ARBA00022777"/>
    </source>
</evidence>
<evidence type="ECO:0000256" key="3">
    <source>
        <dbReference type="ARBA" id="ARBA00022741"/>
    </source>
</evidence>
<evidence type="ECO:0000259" key="6">
    <source>
        <dbReference type="Pfam" id="PF00294"/>
    </source>
</evidence>
<dbReference type="PANTHER" id="PTHR43085">
    <property type="entry name" value="HEXOKINASE FAMILY MEMBER"/>
    <property type="match status" value="1"/>
</dbReference>
<evidence type="ECO:0000313" key="8">
    <source>
        <dbReference type="Proteomes" id="UP000323708"/>
    </source>
</evidence>
<dbReference type="GO" id="GO:0005524">
    <property type="term" value="F:ATP binding"/>
    <property type="evidence" value="ECO:0007669"/>
    <property type="project" value="UniProtKB-KW"/>
</dbReference>
<dbReference type="AlphaFoldDB" id="A0A5B0WXT3"/>
<dbReference type="Proteomes" id="UP000323708">
    <property type="component" value="Unassembled WGS sequence"/>
</dbReference>
<keyword evidence="2" id="KW-0808">Transferase</keyword>
<dbReference type="Gene3D" id="3.40.1190.20">
    <property type="match status" value="1"/>
</dbReference>
<evidence type="ECO:0000256" key="1">
    <source>
        <dbReference type="ARBA" id="ARBA00010688"/>
    </source>
</evidence>
<comment type="similarity">
    <text evidence="1">Belongs to the carbohydrate kinase PfkB family.</text>
</comment>
<evidence type="ECO:0000313" key="7">
    <source>
        <dbReference type="EMBL" id="KAA1191826.1"/>
    </source>
</evidence>
<name>A0A5B0WXT3_9GAMM</name>
<keyword evidence="3" id="KW-0547">Nucleotide-binding</keyword>
<protein>
    <submittedName>
        <fullName evidence="7">Carbohydrate kinase</fullName>
    </submittedName>
</protein>
<feature type="domain" description="Carbohydrate kinase PfkB" evidence="6">
    <location>
        <begin position="23"/>
        <end position="277"/>
    </location>
</feature>
<comment type="caution">
    <text evidence="7">The sequence shown here is derived from an EMBL/GenBank/DDBJ whole genome shotgun (WGS) entry which is preliminary data.</text>
</comment>
<keyword evidence="5" id="KW-0067">ATP-binding</keyword>
<dbReference type="Pfam" id="PF00294">
    <property type="entry name" value="PfkB"/>
    <property type="match status" value="1"/>
</dbReference>
<dbReference type="SUPFAM" id="SSF53613">
    <property type="entry name" value="Ribokinase-like"/>
    <property type="match status" value="1"/>
</dbReference>
<dbReference type="EMBL" id="VTUX01000004">
    <property type="protein sequence ID" value="KAA1191826.1"/>
    <property type="molecule type" value="Genomic_DNA"/>
</dbReference>
<dbReference type="InterPro" id="IPR011611">
    <property type="entry name" value="PfkB_dom"/>
</dbReference>
<evidence type="ECO:0000256" key="2">
    <source>
        <dbReference type="ARBA" id="ARBA00022679"/>
    </source>
</evidence>
<reference evidence="7 8" key="1">
    <citation type="submission" date="2019-09" db="EMBL/GenBank/DDBJ databases">
        <authorList>
            <person name="Chen X.-Y."/>
        </authorList>
    </citation>
    <scope>NUCLEOTIDE SEQUENCE [LARGE SCALE GENOMIC DNA]</scope>
    <source>
        <strain evidence="7 8">NY5</strain>
    </source>
</reference>
<organism evidence="7 8">
    <name type="scientific">Pseudohalioglobus sediminis</name>
    <dbReference type="NCBI Taxonomy" id="2606449"/>
    <lineage>
        <taxon>Bacteria</taxon>
        <taxon>Pseudomonadati</taxon>
        <taxon>Pseudomonadota</taxon>
        <taxon>Gammaproteobacteria</taxon>
        <taxon>Cellvibrionales</taxon>
        <taxon>Halieaceae</taxon>
        <taxon>Pseudohalioglobus</taxon>
    </lineage>
</organism>
<dbReference type="GO" id="GO:0016301">
    <property type="term" value="F:kinase activity"/>
    <property type="evidence" value="ECO:0007669"/>
    <property type="project" value="UniProtKB-KW"/>
</dbReference>
<evidence type="ECO:0000256" key="5">
    <source>
        <dbReference type="ARBA" id="ARBA00022840"/>
    </source>
</evidence>
<dbReference type="InterPro" id="IPR050306">
    <property type="entry name" value="PfkB_Carbo_kinase"/>
</dbReference>
<dbReference type="InterPro" id="IPR029056">
    <property type="entry name" value="Ribokinase-like"/>
</dbReference>